<dbReference type="SUPFAM" id="SSF53955">
    <property type="entry name" value="Lysozyme-like"/>
    <property type="match status" value="1"/>
</dbReference>
<evidence type="ECO:0000313" key="6">
    <source>
        <dbReference type="RefSeq" id="XP_033531114.1"/>
    </source>
</evidence>
<evidence type="ECO:0000256" key="3">
    <source>
        <dbReference type="SAM" id="SignalP"/>
    </source>
</evidence>
<reference evidence="6" key="2">
    <citation type="submission" date="2020-04" db="EMBL/GenBank/DDBJ databases">
        <authorList>
            <consortium name="NCBI Genome Project"/>
        </authorList>
    </citation>
    <scope>NUCLEOTIDE SEQUENCE</scope>
    <source>
        <strain evidence="6">CBS 781.70</strain>
    </source>
</reference>
<evidence type="ECO:0000313" key="4">
    <source>
        <dbReference type="EMBL" id="KAF1809483.1"/>
    </source>
</evidence>
<dbReference type="GO" id="GO:0031640">
    <property type="term" value="P:killing of cells of another organism"/>
    <property type="evidence" value="ECO:0007669"/>
    <property type="project" value="UniProtKB-KW"/>
</dbReference>
<dbReference type="GO" id="GO:0003796">
    <property type="term" value="F:lysozyme activity"/>
    <property type="evidence" value="ECO:0007669"/>
    <property type="project" value="InterPro"/>
</dbReference>
<keyword evidence="1" id="KW-0929">Antimicrobial</keyword>
<dbReference type="EMBL" id="ML975172">
    <property type="protein sequence ID" value="KAF1809483.1"/>
    <property type="molecule type" value="Genomic_DNA"/>
</dbReference>
<dbReference type="GO" id="GO:0009253">
    <property type="term" value="P:peptidoglycan catabolic process"/>
    <property type="evidence" value="ECO:0007669"/>
    <property type="project" value="InterPro"/>
</dbReference>
<dbReference type="InterPro" id="IPR002196">
    <property type="entry name" value="Glyco_hydro_24"/>
</dbReference>
<protein>
    <submittedName>
        <fullName evidence="4 6">Uncharacterized protein</fullName>
    </submittedName>
</protein>
<dbReference type="Pfam" id="PF00959">
    <property type="entry name" value="Phage_lysozyme"/>
    <property type="match status" value="1"/>
</dbReference>
<evidence type="ECO:0000256" key="1">
    <source>
        <dbReference type="ARBA" id="ARBA00022529"/>
    </source>
</evidence>
<dbReference type="RefSeq" id="XP_033531114.1">
    <property type="nucleotide sequence ID" value="XM_033682014.1"/>
</dbReference>
<organism evidence="4">
    <name type="scientific">Eremomyces bilateralis CBS 781.70</name>
    <dbReference type="NCBI Taxonomy" id="1392243"/>
    <lineage>
        <taxon>Eukaryota</taxon>
        <taxon>Fungi</taxon>
        <taxon>Dikarya</taxon>
        <taxon>Ascomycota</taxon>
        <taxon>Pezizomycotina</taxon>
        <taxon>Dothideomycetes</taxon>
        <taxon>Dothideomycetes incertae sedis</taxon>
        <taxon>Eremomycetales</taxon>
        <taxon>Eremomycetaceae</taxon>
        <taxon>Eremomyces</taxon>
    </lineage>
</organism>
<keyword evidence="5" id="KW-1185">Reference proteome</keyword>
<evidence type="ECO:0000256" key="2">
    <source>
        <dbReference type="ARBA" id="ARBA00022638"/>
    </source>
</evidence>
<dbReference type="GeneID" id="54422584"/>
<dbReference type="GO" id="GO:0016998">
    <property type="term" value="P:cell wall macromolecule catabolic process"/>
    <property type="evidence" value="ECO:0007669"/>
    <property type="project" value="InterPro"/>
</dbReference>
<sequence length="286" mass="31057">MYSHRLVVLGVLATSIYSVQSWCQADNGQRGICMPTSPCARKNGISEPGHCPGPIDYQVPHPSPPSTPQLTPPSPQCCTFGTCTAAGIPGWYQPHSACSGTSHAVLPHAHQSDVFSCTYGTCDSKGGTCQPVDTCDGTSYAEDLCPGPNAIQCCVAKKKKKPTRPECDGSCIVRPRRRDHPYEVVEGNGEWTVGWGHRCSEPKCAEISGCPVPDSTIEALFNSDLHEAERCVTMNTLACVSLTHSQYGALVSVAFKHRLPAIHSVRPPENAEWLHRRRRRHGWAVL</sequence>
<dbReference type="GO" id="GO:0042742">
    <property type="term" value="P:defense response to bacterium"/>
    <property type="evidence" value="ECO:0007669"/>
    <property type="project" value="UniProtKB-KW"/>
</dbReference>
<gene>
    <name evidence="4 6" type="ORF">P152DRAFT_484581</name>
</gene>
<reference evidence="6" key="3">
    <citation type="submission" date="2025-04" db="UniProtKB">
        <authorList>
            <consortium name="RefSeq"/>
        </authorList>
    </citation>
    <scope>IDENTIFICATION</scope>
    <source>
        <strain evidence="6">CBS 781.70</strain>
    </source>
</reference>
<proteinExistence type="predicted"/>
<evidence type="ECO:0000313" key="5">
    <source>
        <dbReference type="Proteomes" id="UP000504638"/>
    </source>
</evidence>
<accession>A0A6G1FUQ0</accession>
<dbReference type="Proteomes" id="UP000504638">
    <property type="component" value="Unplaced"/>
</dbReference>
<dbReference type="InterPro" id="IPR023347">
    <property type="entry name" value="Lysozyme_dom_sf"/>
</dbReference>
<dbReference type="OrthoDB" id="5358886at2759"/>
<name>A0A6G1FUQ0_9PEZI</name>
<feature type="chain" id="PRO_5044631610" evidence="3">
    <location>
        <begin position="22"/>
        <end position="286"/>
    </location>
</feature>
<keyword evidence="3" id="KW-0732">Signal</keyword>
<dbReference type="InterPro" id="IPR023346">
    <property type="entry name" value="Lysozyme-like_dom_sf"/>
</dbReference>
<dbReference type="Gene3D" id="1.10.530.40">
    <property type="match status" value="1"/>
</dbReference>
<reference evidence="4 6" key="1">
    <citation type="submission" date="2020-01" db="EMBL/GenBank/DDBJ databases">
        <authorList>
            <consortium name="DOE Joint Genome Institute"/>
            <person name="Haridas S."/>
            <person name="Albert R."/>
            <person name="Binder M."/>
            <person name="Bloem J."/>
            <person name="Labutti K."/>
            <person name="Salamov A."/>
            <person name="Andreopoulos B."/>
            <person name="Baker S.E."/>
            <person name="Barry K."/>
            <person name="Bills G."/>
            <person name="Bluhm B.H."/>
            <person name="Cannon C."/>
            <person name="Castanera R."/>
            <person name="Culley D.E."/>
            <person name="Daum C."/>
            <person name="Ezra D."/>
            <person name="Gonzalez J.B."/>
            <person name="Henrissat B."/>
            <person name="Kuo A."/>
            <person name="Liang C."/>
            <person name="Lipzen A."/>
            <person name="Lutzoni F."/>
            <person name="Magnuson J."/>
            <person name="Mondo S."/>
            <person name="Nolan M."/>
            <person name="Ohm R."/>
            <person name="Pangilinan J."/>
            <person name="Park H.-J."/>
            <person name="Ramirez L."/>
            <person name="Alfaro M."/>
            <person name="Sun H."/>
            <person name="Tritt A."/>
            <person name="Yoshinaga Y."/>
            <person name="Zwiers L.-H."/>
            <person name="Turgeon B.G."/>
            <person name="Goodwin S.B."/>
            <person name="Spatafora J.W."/>
            <person name="Crous P.W."/>
            <person name="Grigoriev I.V."/>
        </authorList>
    </citation>
    <scope>NUCLEOTIDE SEQUENCE</scope>
    <source>
        <strain evidence="4 6">CBS 781.70</strain>
    </source>
</reference>
<keyword evidence="2" id="KW-0081">Bacteriolytic enzyme</keyword>
<feature type="signal peptide" evidence="3">
    <location>
        <begin position="1"/>
        <end position="21"/>
    </location>
</feature>
<dbReference type="AlphaFoldDB" id="A0A6G1FUQ0"/>